<feature type="compositionally biased region" description="Acidic residues" evidence="1">
    <location>
        <begin position="346"/>
        <end position="358"/>
    </location>
</feature>
<protein>
    <submittedName>
        <fullName evidence="2">Fimbrillin family protein</fullName>
    </submittedName>
</protein>
<dbReference type="AlphaFoldDB" id="A0A415DC19"/>
<dbReference type="InterPro" id="IPR042278">
    <property type="entry name" value="Mfa-like_1_N"/>
</dbReference>
<dbReference type="EMBL" id="QRMN01000073">
    <property type="protein sequence ID" value="RHJ70470.1"/>
    <property type="molecule type" value="Genomic_DNA"/>
</dbReference>
<dbReference type="Pfam" id="PF13149">
    <property type="entry name" value="Mfa_like_1"/>
    <property type="match status" value="1"/>
</dbReference>
<sequence length="384" mass="41222">MYEKSFLLGAIAVAALASCSNDDVVDVNKGEGISFRASLDKALTRANVTNLQNLQAFNVTAIGNGATYFTNLGVTSTDNGANWTTASTYYWPGYELTFFAYAPQSSAGAVSIDNTAKKITGFSPAQSVAEQKDLVVSYNKGDKTNNEGTGVAMNFKHALSQIEVKAKCSNDKIKIEVIGVKLANAAAKADFTFPEEETSTGYTLPQGKWSNLQDKDNHDKAYMIQNASTPVTLNETAQSIMFGDDNFMLIPQLLTKWDGTNATTGAYLSVLCRIYSLDGGNETLLYPQPTTSDDKTGKYAFAAVGIDTNWEPGKKYTYTLNFFGDGGGGGKIDPTPTDPTDPDNPNVDDEPVEGDEGGDSILGNPIKFTVTVDSWTDQTEAVDM</sequence>
<proteinExistence type="predicted"/>
<dbReference type="RefSeq" id="WP_118327982.1">
    <property type="nucleotide sequence ID" value="NZ_QRMN01000073.1"/>
</dbReference>
<dbReference type="CDD" id="cd13120">
    <property type="entry name" value="BF2867_like_N"/>
    <property type="match status" value="1"/>
</dbReference>
<reference evidence="2 3" key="1">
    <citation type="submission" date="2018-08" db="EMBL/GenBank/DDBJ databases">
        <title>A genome reference for cultivated species of the human gut microbiota.</title>
        <authorList>
            <person name="Zou Y."/>
            <person name="Xue W."/>
            <person name="Luo G."/>
        </authorList>
    </citation>
    <scope>NUCLEOTIDE SEQUENCE [LARGE SCALE GENOMIC DNA]</scope>
    <source>
        <strain evidence="2 3">AM09-18</strain>
    </source>
</reference>
<dbReference type="InterPro" id="IPR025049">
    <property type="entry name" value="Mfa-like_1"/>
</dbReference>
<accession>A0A415DC19</accession>
<dbReference type="Gene3D" id="2.60.40.2620">
    <property type="entry name" value="Fimbrillin-like"/>
    <property type="match status" value="1"/>
</dbReference>
<name>A0A415DC19_PHOVU</name>
<evidence type="ECO:0000313" key="2">
    <source>
        <dbReference type="EMBL" id="RHJ70470.1"/>
    </source>
</evidence>
<dbReference type="PROSITE" id="PS51257">
    <property type="entry name" value="PROKAR_LIPOPROTEIN"/>
    <property type="match status" value="1"/>
</dbReference>
<feature type="region of interest" description="Disordered" evidence="1">
    <location>
        <begin position="327"/>
        <end position="364"/>
    </location>
</feature>
<dbReference type="Proteomes" id="UP000283958">
    <property type="component" value="Unassembled WGS sequence"/>
</dbReference>
<evidence type="ECO:0000313" key="3">
    <source>
        <dbReference type="Proteomes" id="UP000283958"/>
    </source>
</evidence>
<gene>
    <name evidence="2" type="ORF">DW105_19840</name>
</gene>
<evidence type="ECO:0000256" key="1">
    <source>
        <dbReference type="SAM" id="MobiDB-lite"/>
    </source>
</evidence>
<comment type="caution">
    <text evidence="2">The sequence shown here is derived from an EMBL/GenBank/DDBJ whole genome shotgun (WGS) entry which is preliminary data.</text>
</comment>
<organism evidence="2 3">
    <name type="scientific">Phocaeicola vulgatus</name>
    <name type="common">Bacteroides vulgatus</name>
    <dbReference type="NCBI Taxonomy" id="821"/>
    <lineage>
        <taxon>Bacteria</taxon>
        <taxon>Pseudomonadati</taxon>
        <taxon>Bacteroidota</taxon>
        <taxon>Bacteroidia</taxon>
        <taxon>Bacteroidales</taxon>
        <taxon>Bacteroidaceae</taxon>
        <taxon>Phocaeicola</taxon>
    </lineage>
</organism>